<dbReference type="InterPro" id="IPR025286">
    <property type="entry name" value="MOFRL_assoc_dom"/>
</dbReference>
<dbReference type="GO" id="GO:0008887">
    <property type="term" value="F:glycerate kinase activity"/>
    <property type="evidence" value="ECO:0007669"/>
    <property type="project" value="InterPro"/>
</dbReference>
<proteinExistence type="predicted"/>
<dbReference type="Proteomes" id="UP000245081">
    <property type="component" value="Unassembled WGS sequence"/>
</dbReference>
<dbReference type="InterPro" id="IPR037035">
    <property type="entry name" value="GK-like_C_sf"/>
</dbReference>
<dbReference type="Pfam" id="PF05161">
    <property type="entry name" value="MOFRL"/>
    <property type="match status" value="1"/>
</dbReference>
<evidence type="ECO:0000259" key="1">
    <source>
        <dbReference type="Pfam" id="PF05161"/>
    </source>
</evidence>
<dbReference type="Gene3D" id="3.40.50.10180">
    <property type="entry name" value="Glycerate kinase, MOFRL-like N-terminal domain"/>
    <property type="match status" value="1"/>
</dbReference>
<feature type="domain" description="MOFRL" evidence="1">
    <location>
        <begin position="310"/>
        <end position="415"/>
    </location>
</feature>
<dbReference type="Pfam" id="PF13660">
    <property type="entry name" value="DUF4147"/>
    <property type="match status" value="1"/>
</dbReference>
<feature type="domain" description="MOFRL-associated" evidence="2">
    <location>
        <begin position="11"/>
        <end position="230"/>
    </location>
</feature>
<dbReference type="InterPro" id="IPR039760">
    <property type="entry name" value="MOFRL_protein"/>
</dbReference>
<keyword evidence="3" id="KW-0808">Transferase</keyword>
<name>A0A2R5FCH1_9PROT</name>
<comment type="caution">
    <text evidence="3">The sequence shown here is derived from an EMBL/GenBank/DDBJ whole genome shotgun (WGS) entry which is preliminary data.</text>
</comment>
<dbReference type="GO" id="GO:0005737">
    <property type="term" value="C:cytoplasm"/>
    <property type="evidence" value="ECO:0007669"/>
    <property type="project" value="TreeGrafter"/>
</dbReference>
<organism evidence="3 4">
    <name type="scientific">Novimethylophilus kurashikiensis</name>
    <dbReference type="NCBI Taxonomy" id="1825523"/>
    <lineage>
        <taxon>Bacteria</taxon>
        <taxon>Pseudomonadati</taxon>
        <taxon>Pseudomonadota</taxon>
        <taxon>Betaproteobacteria</taxon>
        <taxon>Nitrosomonadales</taxon>
        <taxon>Methylophilaceae</taxon>
        <taxon>Novimethylophilus</taxon>
    </lineage>
</organism>
<dbReference type="InterPro" id="IPR007835">
    <property type="entry name" value="MOFRL"/>
</dbReference>
<keyword evidence="3" id="KW-0418">Kinase</keyword>
<dbReference type="PANTHER" id="PTHR12227">
    <property type="entry name" value="GLYCERATE KINASE"/>
    <property type="match status" value="1"/>
</dbReference>
<gene>
    <name evidence="3" type="primary">gck</name>
    <name evidence="3" type="ORF">NMK_3508</name>
</gene>
<dbReference type="GO" id="GO:0043798">
    <property type="term" value="F:glycerate 2-kinase activity"/>
    <property type="evidence" value="ECO:0007669"/>
    <property type="project" value="UniProtKB-EC"/>
</dbReference>
<dbReference type="EMBL" id="BDOQ01000022">
    <property type="protein sequence ID" value="GBG15890.1"/>
    <property type="molecule type" value="Genomic_DNA"/>
</dbReference>
<protein>
    <submittedName>
        <fullName evidence="3">Glycerate 2-kinase</fullName>
        <ecNumber evidence="3">2.7.1.165</ecNumber>
    </submittedName>
</protein>
<reference evidence="3 4" key="1">
    <citation type="journal article" date="2018" name="Environ. Microbiol.">
        <title>Isolation and genomic characterization of Novimethylophilus kurashikiensis gen. nov. sp. nov., a new lanthanide-dependent methylotrophic species of Methylophilaceae.</title>
        <authorList>
            <person name="Lv H."/>
            <person name="Sahin N."/>
            <person name="Tani A."/>
        </authorList>
    </citation>
    <scope>NUCLEOTIDE SEQUENCE [LARGE SCALE GENOMIC DNA]</scope>
    <source>
        <strain evidence="3 4">La2-4</strain>
    </source>
</reference>
<dbReference type="AlphaFoldDB" id="A0A2R5FCH1"/>
<dbReference type="PANTHER" id="PTHR12227:SF0">
    <property type="entry name" value="GLYCERATE KINASE"/>
    <property type="match status" value="1"/>
</dbReference>
<dbReference type="RefSeq" id="WP_109017038.1">
    <property type="nucleotide sequence ID" value="NZ_BDOQ01000022.1"/>
</dbReference>
<evidence type="ECO:0000313" key="3">
    <source>
        <dbReference type="EMBL" id="GBG15890.1"/>
    </source>
</evidence>
<evidence type="ECO:0000313" key="4">
    <source>
        <dbReference type="Proteomes" id="UP000245081"/>
    </source>
</evidence>
<dbReference type="SUPFAM" id="SSF82544">
    <property type="entry name" value="GckA/TtuD-like"/>
    <property type="match status" value="1"/>
</dbReference>
<dbReference type="OrthoDB" id="9766552at2"/>
<accession>A0A2R5FCH1</accession>
<sequence>MKPAIPPQALLRKMFDAAIASAQPQRCLPAFLPQPVKGRTIVVGAGKASAAMAQAVEQHWSGAIGGLVVTRYGYAVPCRRIEIIEAGHPLPDEAGLEAARRMLNKVEGLTSDDLVIGLFSGGGSALLPMPLPRISLQQKQAITRQLLLSGTAISDINCVRRHLSAIKGGRLAAACAPARVECLLISDVPGDDPLDIASGPMVGDPTTCGDAIEILRRYHIATPPHIEQMLHAGAAESIKPDDPRLARVHCHIIARPQAALEAAAGLARAHGFTPLIISDRLEGDATVLGREMARQAIYVAEGKGSVAPQCVLISGGETTVTVRGSGRGGRNVEFLLSLLCELHGRPGIFALAGDTDGVDGTDDIAGAVIGPDSLQRAANASLDAQAMLRDNDAHSFFQRLGDSVVTGPTLTNVNDFRAILITGESLPTIMEPR</sequence>
<dbReference type="Gene3D" id="3.40.1480.10">
    <property type="entry name" value="MOFRL domain"/>
    <property type="match status" value="1"/>
</dbReference>
<dbReference type="EC" id="2.7.1.165" evidence="3"/>
<keyword evidence="4" id="KW-1185">Reference proteome</keyword>
<evidence type="ECO:0000259" key="2">
    <source>
        <dbReference type="Pfam" id="PF13660"/>
    </source>
</evidence>
<dbReference type="FunFam" id="3.40.1480.10:FF:000002">
    <property type="entry name" value="Glycerate kinase"/>
    <property type="match status" value="1"/>
</dbReference>
<dbReference type="InterPro" id="IPR038614">
    <property type="entry name" value="GK_N_sf"/>
</dbReference>